<evidence type="ECO:0008006" key="4">
    <source>
        <dbReference type="Google" id="ProtNLM"/>
    </source>
</evidence>
<evidence type="ECO:0000313" key="3">
    <source>
        <dbReference type="Proteomes" id="UP000003136"/>
    </source>
</evidence>
<gene>
    <name evidence="2" type="ORF">BACPEC_01889</name>
</gene>
<dbReference type="EMBL" id="ABVQ01000036">
    <property type="protein sequence ID" value="EEC57380.1"/>
    <property type="molecule type" value="Genomic_DNA"/>
</dbReference>
<dbReference type="eggNOG" id="COG2984">
    <property type="taxonomic scope" value="Bacteria"/>
</dbReference>
<dbReference type="PANTHER" id="PTHR35271">
    <property type="entry name" value="ABC TRANSPORTER, SUBSTRATE-BINDING LIPOPROTEIN-RELATED"/>
    <property type="match status" value="1"/>
</dbReference>
<dbReference type="Proteomes" id="UP000003136">
    <property type="component" value="Unassembled WGS sequence"/>
</dbReference>
<dbReference type="PANTHER" id="PTHR35271:SF1">
    <property type="entry name" value="ABC TRANSPORTER, SUBSTRATE-BINDING LIPOPROTEIN"/>
    <property type="match status" value="1"/>
</dbReference>
<evidence type="ECO:0000313" key="2">
    <source>
        <dbReference type="EMBL" id="EEC57380.1"/>
    </source>
</evidence>
<evidence type="ECO:0000256" key="1">
    <source>
        <dbReference type="SAM" id="SignalP"/>
    </source>
</evidence>
<dbReference type="CDD" id="cd06325">
    <property type="entry name" value="PBP1_ABC_unchar_transporter"/>
    <property type="match status" value="1"/>
</dbReference>
<protein>
    <recommendedName>
        <fullName evidence="4">ABC transporter substrate-binding protein</fullName>
    </recommendedName>
</protein>
<reference evidence="2 3" key="2">
    <citation type="submission" date="2008-11" db="EMBL/GenBank/DDBJ databases">
        <authorList>
            <person name="Fulton L."/>
            <person name="Clifton S."/>
            <person name="Fulton B."/>
            <person name="Xu J."/>
            <person name="Minx P."/>
            <person name="Pepin K.H."/>
            <person name="Johnson M."/>
            <person name="Bhonagiri V."/>
            <person name="Nash W.E."/>
            <person name="Mardis E.R."/>
            <person name="Wilson R.K."/>
        </authorList>
    </citation>
    <scope>NUCLEOTIDE SEQUENCE [LARGE SCALE GENOMIC DNA]</scope>
    <source>
        <strain evidence="2 3">ATCC 43243</strain>
    </source>
</reference>
<sequence>MRLGKMFKKAACMMLAAVMATGMAACGSSSEKSSGKIKVGVIQLIENGAFNDMKDGFIEELRAKGYTEDKCDIVVKSAQGDTATLNTICQEMVDSRMDLVATIATPATQAMVNMDSDIPVVFISVSAPVAAGVTSNMEKPDKNATGTSNAIPVSDIFNLSDSLTPGNKTYGLIYNTGEVNSVNTVKDAKSYLDGKGLKYVEAVVTNSSEIQQAAESLVGSVDAIFVPNDSVVQSGMAQITEITRKNKIPVYACSATTVQSGAFATVAMNDKQIGSQSADMAVEILGGRKVADVPSVVVPASGTVINQNTMEALGVTIPDSVKSTAQLITDAK</sequence>
<keyword evidence="3" id="KW-1185">Reference proteome</keyword>
<organism evidence="2 3">
    <name type="scientific">[Bacteroides] pectinophilus ATCC 43243</name>
    <dbReference type="NCBI Taxonomy" id="483218"/>
    <lineage>
        <taxon>Bacteria</taxon>
        <taxon>Bacillati</taxon>
        <taxon>Bacillota</taxon>
        <taxon>Clostridia</taxon>
        <taxon>Eubacteriales</taxon>
    </lineage>
</organism>
<dbReference type="Gene3D" id="3.40.50.2300">
    <property type="match status" value="2"/>
</dbReference>
<dbReference type="SUPFAM" id="SSF53822">
    <property type="entry name" value="Periplasmic binding protein-like I"/>
    <property type="match status" value="1"/>
</dbReference>
<reference evidence="2 3" key="1">
    <citation type="submission" date="2008-11" db="EMBL/GenBank/DDBJ databases">
        <title>Draft genome sequence of Bacteroides pectinophilus (ATCC 43243).</title>
        <authorList>
            <person name="Sudarsanam P."/>
            <person name="Ley R."/>
            <person name="Guruge J."/>
            <person name="Turnbaugh P.J."/>
            <person name="Mahowald M."/>
            <person name="Liep D."/>
            <person name="Gordon J."/>
        </authorList>
    </citation>
    <scope>NUCLEOTIDE SEQUENCE [LARGE SCALE GENOMIC DNA]</scope>
    <source>
        <strain evidence="2 3">ATCC 43243</strain>
    </source>
</reference>
<dbReference type="AlphaFoldDB" id="B7AS34"/>
<name>B7AS34_9FIRM</name>
<dbReference type="PROSITE" id="PS51257">
    <property type="entry name" value="PROKAR_LIPOPROTEIN"/>
    <property type="match status" value="1"/>
</dbReference>
<dbReference type="Pfam" id="PF04392">
    <property type="entry name" value="ABC_sub_bind"/>
    <property type="match status" value="1"/>
</dbReference>
<feature type="chain" id="PRO_5039008293" description="ABC transporter substrate-binding protein" evidence="1">
    <location>
        <begin position="25"/>
        <end position="332"/>
    </location>
</feature>
<dbReference type="HOGENOM" id="CLU_058196_1_0_9"/>
<dbReference type="InterPro" id="IPR028082">
    <property type="entry name" value="Peripla_BP_I"/>
</dbReference>
<feature type="signal peptide" evidence="1">
    <location>
        <begin position="1"/>
        <end position="24"/>
    </location>
</feature>
<keyword evidence="1" id="KW-0732">Signal</keyword>
<dbReference type="InterPro" id="IPR007487">
    <property type="entry name" value="ABC_transpt-TYRBP-like"/>
</dbReference>
<accession>B7AS34</accession>
<comment type="caution">
    <text evidence="2">The sequence shown here is derived from an EMBL/GenBank/DDBJ whole genome shotgun (WGS) entry which is preliminary data.</text>
</comment>
<proteinExistence type="predicted"/>
<dbReference type="STRING" id="483218.BACPEC_01889"/>